<dbReference type="OrthoDB" id="9768885at2"/>
<dbReference type="AlphaFoldDB" id="A0A444WI68"/>
<keyword evidence="2" id="KW-0813">Transport</keyword>
<feature type="transmembrane region" description="Helical" evidence="8">
    <location>
        <begin position="181"/>
        <end position="202"/>
    </location>
</feature>
<dbReference type="GO" id="GO:0070778">
    <property type="term" value="P:L-aspartate transmembrane transport"/>
    <property type="evidence" value="ECO:0007669"/>
    <property type="project" value="TreeGrafter"/>
</dbReference>
<dbReference type="InterPro" id="IPR036458">
    <property type="entry name" value="Na:dicarbo_symporter_sf"/>
</dbReference>
<dbReference type="FunFam" id="1.10.3860.10:FF:000001">
    <property type="entry name" value="C4-dicarboxylate transport protein"/>
    <property type="match status" value="1"/>
</dbReference>
<evidence type="ECO:0000256" key="7">
    <source>
        <dbReference type="ARBA" id="ARBA00023136"/>
    </source>
</evidence>
<gene>
    <name evidence="9" type="ORF">NU09_0087</name>
</gene>
<feature type="transmembrane region" description="Helical" evidence="8">
    <location>
        <begin position="88"/>
        <end position="108"/>
    </location>
</feature>
<name>A0A444WI68_9FLAO</name>
<keyword evidence="4 8" id="KW-0812">Transmembrane</keyword>
<dbReference type="GO" id="GO:0005886">
    <property type="term" value="C:plasma membrane"/>
    <property type="evidence" value="ECO:0007669"/>
    <property type="project" value="UniProtKB-SubCell"/>
</dbReference>
<dbReference type="Gene3D" id="1.10.3860.10">
    <property type="entry name" value="Sodium:dicarboxylate symporter"/>
    <property type="match status" value="1"/>
</dbReference>
<evidence type="ECO:0000256" key="3">
    <source>
        <dbReference type="ARBA" id="ARBA00022475"/>
    </source>
</evidence>
<dbReference type="InterPro" id="IPR001991">
    <property type="entry name" value="Na-dicarboxylate_symporter"/>
</dbReference>
<keyword evidence="6 8" id="KW-1133">Transmembrane helix</keyword>
<dbReference type="RefSeq" id="WP_129749279.1">
    <property type="nucleotide sequence ID" value="NZ_JUIW01000001.1"/>
</dbReference>
<feature type="transmembrane region" description="Helical" evidence="8">
    <location>
        <begin position="12"/>
        <end position="33"/>
    </location>
</feature>
<evidence type="ECO:0000256" key="6">
    <source>
        <dbReference type="ARBA" id="ARBA00022989"/>
    </source>
</evidence>
<evidence type="ECO:0000313" key="10">
    <source>
        <dbReference type="Proteomes" id="UP000289775"/>
    </source>
</evidence>
<sequence>MQEPQSNNSLLYKITTNLTFWVLIAIIAAILLGHFSPDTAVKTKIIGDWFIKIIKVFIAPIIFLTIVLGIAGMGNLKKVGRIGIKSLIYFEIVTTFALAIGVIVAYIIQPGKIDKSGLDIGDASKYTGEKSDFSWLQFFLDNVTLQVLLAAIIVGIVLNYSSKREKAVAFLYKCSNIVFKALKFVMYLAPLGAFGGMAYTIGKFGLHTLLPLSKLMITIYITMAIFIFIILGGILRYFKMNILEFLSYIKAELLIVLGTSSSEAALPNLMEKLEKMGCSKSVVGLVVPTGYSFNLDGTSIYLSMAVIFLAQLYNVHLSFGEIVTIIGLLMITSKGAAGVTGSGFIVLASTLTAIHKIPLEGLAFLLGVDKFMSEARAITNFIGNGVATIVIAKTEGEFLTEEPEEI</sequence>
<feature type="transmembrane region" description="Helical" evidence="8">
    <location>
        <begin position="143"/>
        <end position="160"/>
    </location>
</feature>
<keyword evidence="7 8" id="KW-0472">Membrane</keyword>
<evidence type="ECO:0000256" key="2">
    <source>
        <dbReference type="ARBA" id="ARBA00022448"/>
    </source>
</evidence>
<dbReference type="GO" id="GO:0015138">
    <property type="term" value="F:fumarate transmembrane transporter activity"/>
    <property type="evidence" value="ECO:0007669"/>
    <property type="project" value="TreeGrafter"/>
</dbReference>
<dbReference type="SUPFAM" id="SSF118215">
    <property type="entry name" value="Proton glutamate symport protein"/>
    <property type="match status" value="1"/>
</dbReference>
<keyword evidence="5" id="KW-0769">Symport</keyword>
<dbReference type="PRINTS" id="PR00173">
    <property type="entry name" value="EDTRNSPORT"/>
</dbReference>
<evidence type="ECO:0000313" key="9">
    <source>
        <dbReference type="EMBL" id="RYJ45495.1"/>
    </source>
</evidence>
<evidence type="ECO:0000256" key="1">
    <source>
        <dbReference type="ARBA" id="ARBA00004651"/>
    </source>
</evidence>
<evidence type="ECO:0000256" key="8">
    <source>
        <dbReference type="SAM" id="Phobius"/>
    </source>
</evidence>
<proteinExistence type="predicted"/>
<keyword evidence="10" id="KW-1185">Reference proteome</keyword>
<accession>A0A444WI68</accession>
<dbReference type="Proteomes" id="UP000289775">
    <property type="component" value="Unassembled WGS sequence"/>
</dbReference>
<feature type="transmembrane region" description="Helical" evidence="8">
    <location>
        <begin position="217"/>
        <end position="238"/>
    </location>
</feature>
<keyword evidence="3" id="KW-1003">Cell membrane</keyword>
<dbReference type="InterPro" id="IPR018107">
    <property type="entry name" value="Na-dicarboxylate_symporter_CS"/>
</dbReference>
<evidence type="ECO:0000256" key="4">
    <source>
        <dbReference type="ARBA" id="ARBA00022692"/>
    </source>
</evidence>
<dbReference type="PANTHER" id="PTHR42865:SF1">
    <property type="entry name" value="AEROBIC C4-DICARBOXYLATE TRANSPORT PROTEIN"/>
    <property type="match status" value="1"/>
</dbReference>
<organism evidence="9 10">
    <name type="scientific">Flavobacterium beibuense</name>
    <dbReference type="NCBI Taxonomy" id="657326"/>
    <lineage>
        <taxon>Bacteria</taxon>
        <taxon>Pseudomonadati</taxon>
        <taxon>Bacteroidota</taxon>
        <taxon>Flavobacteriia</taxon>
        <taxon>Flavobacteriales</taxon>
        <taxon>Flavobacteriaceae</taxon>
        <taxon>Flavobacterium</taxon>
    </lineage>
</organism>
<comment type="subcellular location">
    <subcellularLocation>
        <location evidence="1">Cell membrane</location>
        <topology evidence="1">Multi-pass membrane protein</topology>
    </subcellularLocation>
</comment>
<dbReference type="GO" id="GO:0015141">
    <property type="term" value="F:succinate transmembrane transporter activity"/>
    <property type="evidence" value="ECO:0007669"/>
    <property type="project" value="TreeGrafter"/>
</dbReference>
<dbReference type="EMBL" id="JUIW01000001">
    <property type="protein sequence ID" value="RYJ45495.1"/>
    <property type="molecule type" value="Genomic_DNA"/>
</dbReference>
<evidence type="ECO:0000256" key="5">
    <source>
        <dbReference type="ARBA" id="ARBA00022847"/>
    </source>
</evidence>
<protein>
    <submittedName>
        <fullName evidence="9">Sodium:dicarboxylate symporter</fullName>
    </submittedName>
</protein>
<reference evidence="9 10" key="1">
    <citation type="submission" date="2014-12" db="EMBL/GenBank/DDBJ databases">
        <title>Genome sequence of Flavobacterium beibuense RSKm HC5.</title>
        <authorList>
            <person name="Kim J.F."/>
            <person name="Song J.Y."/>
            <person name="Kwak M.-J."/>
            <person name="Lee S.-W."/>
        </authorList>
    </citation>
    <scope>NUCLEOTIDE SEQUENCE [LARGE SCALE GENOMIC DNA]</scope>
    <source>
        <strain evidence="9 10">RSKm HC5</strain>
    </source>
</reference>
<comment type="caution">
    <text evidence="9">The sequence shown here is derived from an EMBL/GenBank/DDBJ whole genome shotgun (WGS) entry which is preliminary data.</text>
</comment>
<dbReference type="GO" id="GO:0015366">
    <property type="term" value="F:malate:proton symporter activity"/>
    <property type="evidence" value="ECO:0007669"/>
    <property type="project" value="TreeGrafter"/>
</dbReference>
<feature type="transmembrane region" description="Helical" evidence="8">
    <location>
        <begin position="53"/>
        <end position="76"/>
    </location>
</feature>
<dbReference type="PANTHER" id="PTHR42865">
    <property type="entry name" value="PROTON/GLUTAMATE-ASPARTATE SYMPORTER"/>
    <property type="match status" value="1"/>
</dbReference>
<dbReference type="Pfam" id="PF00375">
    <property type="entry name" value="SDF"/>
    <property type="match status" value="1"/>
</dbReference>
<dbReference type="PROSITE" id="PS00714">
    <property type="entry name" value="NA_DICARBOXYL_SYMP_2"/>
    <property type="match status" value="1"/>
</dbReference>